<dbReference type="PANTHER" id="PTHR10159">
    <property type="entry name" value="DUAL SPECIFICITY PROTEIN PHOSPHATASE"/>
    <property type="match status" value="1"/>
</dbReference>
<dbReference type="OMA" id="NCITTHL"/>
<name>I7M3T9_TETTS</name>
<dbReference type="Pfam" id="PF00782">
    <property type="entry name" value="DSPc"/>
    <property type="match status" value="1"/>
</dbReference>
<dbReference type="HOGENOM" id="CLU_536948_0_0_1"/>
<evidence type="ECO:0000256" key="2">
    <source>
        <dbReference type="ARBA" id="ARBA00013064"/>
    </source>
</evidence>
<dbReference type="OrthoDB" id="10252009at2759"/>
<gene>
    <name evidence="7" type="ORF">TTHERM_00300050</name>
</gene>
<keyword evidence="3" id="KW-0378">Hydrolase</keyword>
<comment type="similarity">
    <text evidence="1">Belongs to the protein-tyrosine phosphatase family. Non-receptor class dual specificity subfamily.</text>
</comment>
<dbReference type="PANTHER" id="PTHR10159:SF519">
    <property type="entry name" value="DUAL SPECIFICITY PROTEIN PHOSPHATASE MPK3"/>
    <property type="match status" value="1"/>
</dbReference>
<evidence type="ECO:0000256" key="1">
    <source>
        <dbReference type="ARBA" id="ARBA00008601"/>
    </source>
</evidence>
<dbReference type="STRING" id="312017.I7M3T9"/>
<keyword evidence="8" id="KW-1185">Reference proteome</keyword>
<accession>I7M3T9</accession>
<dbReference type="GO" id="GO:0005737">
    <property type="term" value="C:cytoplasm"/>
    <property type="evidence" value="ECO:0007669"/>
    <property type="project" value="TreeGrafter"/>
</dbReference>
<dbReference type="GO" id="GO:0004725">
    <property type="term" value="F:protein tyrosine phosphatase activity"/>
    <property type="evidence" value="ECO:0007669"/>
    <property type="project" value="UniProtKB-EC"/>
</dbReference>
<dbReference type="EMBL" id="GG662449">
    <property type="protein sequence ID" value="EAS04287.1"/>
    <property type="molecule type" value="Genomic_DNA"/>
</dbReference>
<organism evidence="7 8">
    <name type="scientific">Tetrahymena thermophila (strain SB210)</name>
    <dbReference type="NCBI Taxonomy" id="312017"/>
    <lineage>
        <taxon>Eukaryota</taxon>
        <taxon>Sar</taxon>
        <taxon>Alveolata</taxon>
        <taxon>Ciliophora</taxon>
        <taxon>Intramacronucleata</taxon>
        <taxon>Oligohymenophorea</taxon>
        <taxon>Hymenostomatida</taxon>
        <taxon>Tetrahymenina</taxon>
        <taxon>Tetrahymenidae</taxon>
        <taxon>Tetrahymena</taxon>
    </lineage>
</organism>
<dbReference type="InterPro" id="IPR000387">
    <property type="entry name" value="Tyr_Pase_dom"/>
</dbReference>
<dbReference type="KEGG" id="tet:TTHERM_00300050"/>
<evidence type="ECO:0000256" key="4">
    <source>
        <dbReference type="ARBA" id="ARBA00022912"/>
    </source>
</evidence>
<dbReference type="SUPFAM" id="SSF52799">
    <property type="entry name" value="(Phosphotyrosine protein) phosphatases II"/>
    <property type="match status" value="1"/>
</dbReference>
<dbReference type="EC" id="3.1.3.48" evidence="2"/>
<feature type="domain" description="Tyrosine specific protein phosphatases" evidence="6">
    <location>
        <begin position="316"/>
        <end position="374"/>
    </location>
</feature>
<evidence type="ECO:0000259" key="6">
    <source>
        <dbReference type="PROSITE" id="PS50056"/>
    </source>
</evidence>
<evidence type="ECO:0000313" key="8">
    <source>
        <dbReference type="Proteomes" id="UP000009168"/>
    </source>
</evidence>
<dbReference type="GO" id="GO:0043409">
    <property type="term" value="P:negative regulation of MAPK cascade"/>
    <property type="evidence" value="ECO:0007669"/>
    <property type="project" value="TreeGrafter"/>
</dbReference>
<protein>
    <recommendedName>
        <fullName evidence="2">protein-tyrosine-phosphatase</fullName>
        <ecNumber evidence="2">3.1.3.48</ecNumber>
    </recommendedName>
</protein>
<dbReference type="InterPro" id="IPR016130">
    <property type="entry name" value="Tyr_Pase_AS"/>
</dbReference>
<feature type="domain" description="Tyrosine-protein phosphatase" evidence="5">
    <location>
        <begin position="249"/>
        <end position="396"/>
    </location>
</feature>
<dbReference type="InParanoid" id="I7M3T9"/>
<dbReference type="GeneID" id="7838342"/>
<reference evidence="8" key="1">
    <citation type="journal article" date="2006" name="PLoS Biol.">
        <title>Macronuclear genome sequence of the ciliate Tetrahymena thermophila, a model eukaryote.</title>
        <authorList>
            <person name="Eisen J.A."/>
            <person name="Coyne R.S."/>
            <person name="Wu M."/>
            <person name="Wu D."/>
            <person name="Thiagarajan M."/>
            <person name="Wortman J.R."/>
            <person name="Badger J.H."/>
            <person name="Ren Q."/>
            <person name="Amedeo P."/>
            <person name="Jones K.M."/>
            <person name="Tallon L.J."/>
            <person name="Delcher A.L."/>
            <person name="Salzberg S.L."/>
            <person name="Silva J.C."/>
            <person name="Haas B.J."/>
            <person name="Majoros W.H."/>
            <person name="Farzad M."/>
            <person name="Carlton J.M."/>
            <person name="Smith R.K. Jr."/>
            <person name="Garg J."/>
            <person name="Pearlman R.E."/>
            <person name="Karrer K.M."/>
            <person name="Sun L."/>
            <person name="Manning G."/>
            <person name="Elde N.C."/>
            <person name="Turkewitz A.P."/>
            <person name="Asai D.J."/>
            <person name="Wilkes D.E."/>
            <person name="Wang Y."/>
            <person name="Cai H."/>
            <person name="Collins K."/>
            <person name="Stewart B.A."/>
            <person name="Lee S.R."/>
            <person name="Wilamowska K."/>
            <person name="Weinberg Z."/>
            <person name="Ruzzo W.L."/>
            <person name="Wloga D."/>
            <person name="Gaertig J."/>
            <person name="Frankel J."/>
            <person name="Tsao C.-C."/>
            <person name="Gorovsky M.A."/>
            <person name="Keeling P.J."/>
            <person name="Waller R.F."/>
            <person name="Patron N.J."/>
            <person name="Cherry J.M."/>
            <person name="Stover N.A."/>
            <person name="Krieger C.J."/>
            <person name="del Toro C."/>
            <person name="Ryder H.F."/>
            <person name="Williamson S.C."/>
            <person name="Barbeau R.A."/>
            <person name="Hamilton E.P."/>
            <person name="Orias E."/>
        </authorList>
    </citation>
    <scope>NUCLEOTIDE SEQUENCE [LARGE SCALE GENOMIC DNA]</scope>
    <source>
        <strain evidence="8">SB210</strain>
    </source>
</reference>
<dbReference type="Gene3D" id="3.90.190.10">
    <property type="entry name" value="Protein tyrosine phosphatase superfamily"/>
    <property type="match status" value="1"/>
</dbReference>
<dbReference type="InterPro" id="IPR000340">
    <property type="entry name" value="Dual-sp_phosphatase_cat-dom"/>
</dbReference>
<dbReference type="PROSITE" id="PS00383">
    <property type="entry name" value="TYR_PHOSPHATASE_1"/>
    <property type="match status" value="1"/>
</dbReference>
<dbReference type="SMART" id="SM00195">
    <property type="entry name" value="DSPc"/>
    <property type="match status" value="1"/>
</dbReference>
<proteinExistence type="inferred from homology"/>
<keyword evidence="4" id="KW-0904">Protein phosphatase</keyword>
<dbReference type="AlphaFoldDB" id="I7M3T9"/>
<evidence type="ECO:0000256" key="3">
    <source>
        <dbReference type="ARBA" id="ARBA00022801"/>
    </source>
</evidence>
<dbReference type="CDD" id="cd14498">
    <property type="entry name" value="DSP"/>
    <property type="match status" value="1"/>
</dbReference>
<dbReference type="InterPro" id="IPR029021">
    <property type="entry name" value="Prot-tyrosine_phosphatase-like"/>
</dbReference>
<dbReference type="PROSITE" id="PS50056">
    <property type="entry name" value="TYR_PHOSPHATASE_2"/>
    <property type="match status" value="1"/>
</dbReference>
<sequence length="508" mass="59670">MIEVNAGSNLTAAQARKSTLFERKMTLRRSNSGFHKPVEITLIDHSILYNSLLRGVSNKTKNSFIIYDFTSKENELSFKGDNVIKIQDYPDIVEMLQKSPDSIKIQELQKLLPKQKEDLFSKRMRFYNFIILNTCKSSEFTKIFDNQVQQFFQDNPEVKMDLLLNGGYQKVNEKFFVQSINNSLFENPQLQETPDAKAWKLAANFHSVMKQNKIKELLFFKADTSTFFKKYPFMSHYLESLNNTSTLVYPNEVFYGRFFYGNWKHAQSEEVFTNTKITHVLNATQEVENYFEKSQKLDVKYCKISIEDLDGVNIYTHFEKGFKFLKEALENPSNKVFVHCAQGKSRSATFVCVFFMRMYEWTFDQTIKYVSDRREIACPNPGFTEQLKEFEKKGFLFEGEDATLKKDQGESFLHILSELSIQEHVIHEQDEESCSDCSNEEEYFEEGSKEDQLYKEIQIRFSTHSIQESTPIQQLQEKKSFSNFQLQKQDQLKINQEEIVNQTEIEIK</sequence>
<evidence type="ECO:0000313" key="7">
    <source>
        <dbReference type="EMBL" id="EAS04287.1"/>
    </source>
</evidence>
<dbReference type="Proteomes" id="UP000009168">
    <property type="component" value="Unassembled WGS sequence"/>
</dbReference>
<dbReference type="eggNOG" id="KOG1716">
    <property type="taxonomic scope" value="Eukaryota"/>
</dbReference>
<dbReference type="PROSITE" id="PS50054">
    <property type="entry name" value="TYR_PHOSPHATASE_DUAL"/>
    <property type="match status" value="1"/>
</dbReference>
<evidence type="ECO:0000259" key="5">
    <source>
        <dbReference type="PROSITE" id="PS50054"/>
    </source>
</evidence>
<dbReference type="RefSeq" id="XP_001024532.1">
    <property type="nucleotide sequence ID" value="XM_001024532.3"/>
</dbReference>
<dbReference type="InterPro" id="IPR020422">
    <property type="entry name" value="TYR_PHOSPHATASE_DUAL_dom"/>
</dbReference>